<dbReference type="RefSeq" id="WP_182542439.1">
    <property type="nucleotide sequence ID" value="NZ_JACGWZ010000001.1"/>
</dbReference>
<organism evidence="2 3">
    <name type="scientific">Halosaccharopolyspora lacisalsi</name>
    <dbReference type="NCBI Taxonomy" id="1000566"/>
    <lineage>
        <taxon>Bacteria</taxon>
        <taxon>Bacillati</taxon>
        <taxon>Actinomycetota</taxon>
        <taxon>Actinomycetes</taxon>
        <taxon>Pseudonocardiales</taxon>
        <taxon>Pseudonocardiaceae</taxon>
        <taxon>Halosaccharopolyspora</taxon>
    </lineage>
</organism>
<name>A0A839DPY8_9PSEU</name>
<dbReference type="EMBL" id="JACGWZ010000001">
    <property type="protein sequence ID" value="MBA8823050.1"/>
    <property type="molecule type" value="Genomic_DNA"/>
</dbReference>
<protein>
    <submittedName>
        <fullName evidence="2">Uncharacterized protein</fullName>
    </submittedName>
</protein>
<gene>
    <name evidence="2" type="ORF">FHX42_000379</name>
</gene>
<dbReference type="Proteomes" id="UP000569329">
    <property type="component" value="Unassembled WGS sequence"/>
</dbReference>
<evidence type="ECO:0000313" key="2">
    <source>
        <dbReference type="EMBL" id="MBA8823050.1"/>
    </source>
</evidence>
<accession>A0A839DPY8</accession>
<evidence type="ECO:0000313" key="3">
    <source>
        <dbReference type="Proteomes" id="UP000569329"/>
    </source>
</evidence>
<proteinExistence type="predicted"/>
<reference evidence="2 3" key="1">
    <citation type="submission" date="2020-07" db="EMBL/GenBank/DDBJ databases">
        <title>Sequencing the genomes of 1000 actinobacteria strains.</title>
        <authorList>
            <person name="Klenk H.-P."/>
        </authorList>
    </citation>
    <scope>NUCLEOTIDE SEQUENCE [LARGE SCALE GENOMIC DNA]</scope>
    <source>
        <strain evidence="2 3">DSM 45975</strain>
    </source>
</reference>
<evidence type="ECO:0000256" key="1">
    <source>
        <dbReference type="SAM" id="MobiDB-lite"/>
    </source>
</evidence>
<comment type="caution">
    <text evidence="2">The sequence shown here is derived from an EMBL/GenBank/DDBJ whole genome shotgun (WGS) entry which is preliminary data.</text>
</comment>
<keyword evidence="3" id="KW-1185">Reference proteome</keyword>
<feature type="region of interest" description="Disordered" evidence="1">
    <location>
        <begin position="77"/>
        <end position="102"/>
    </location>
</feature>
<sequence>MNTATGTCRVGDDDQDRPCEIALDDGPGQGFWYLDTCVSWEESDELMNRDQPVDVRIHLDEGVLVGRALLNKIRAAPGSEGPDSYPVSAHMIGSGPLREAAR</sequence>
<dbReference type="AlphaFoldDB" id="A0A839DPY8"/>